<gene>
    <name evidence="3" type="ORF">NDU88_002173</name>
</gene>
<reference evidence="3" key="1">
    <citation type="journal article" date="2022" name="bioRxiv">
        <title>Sequencing and chromosome-scale assembly of the giantPleurodeles waltlgenome.</title>
        <authorList>
            <person name="Brown T."/>
            <person name="Elewa A."/>
            <person name="Iarovenko S."/>
            <person name="Subramanian E."/>
            <person name="Araus A.J."/>
            <person name="Petzold A."/>
            <person name="Susuki M."/>
            <person name="Suzuki K.-i.T."/>
            <person name="Hayashi T."/>
            <person name="Toyoda A."/>
            <person name="Oliveira C."/>
            <person name="Osipova E."/>
            <person name="Leigh N.D."/>
            <person name="Simon A."/>
            <person name="Yun M.H."/>
        </authorList>
    </citation>
    <scope>NUCLEOTIDE SEQUENCE</scope>
    <source>
        <strain evidence="3">20211129_DDA</strain>
        <tissue evidence="3">Liver</tissue>
    </source>
</reference>
<keyword evidence="4" id="KW-1185">Reference proteome</keyword>
<dbReference type="Proteomes" id="UP001066276">
    <property type="component" value="Chromosome 4_2"/>
</dbReference>
<dbReference type="EMBL" id="JANPWB010000008">
    <property type="protein sequence ID" value="KAJ1161691.1"/>
    <property type="molecule type" value="Genomic_DNA"/>
</dbReference>
<proteinExistence type="predicted"/>
<sequence>MSSRTQGQYGIQFPRGGLCESLFQAGQGVARGALVVLRGLPEFHFRARMTGAPQAPSRGGMSGEAPGCPPPPVSVKRQGTPSVSWGGSHRNLSDRLAEDEKEFTTLLTLMIKAQRLLSDLQALVKTLKERAEDADESS</sequence>
<feature type="region of interest" description="Disordered" evidence="2">
    <location>
        <begin position="51"/>
        <end position="91"/>
    </location>
</feature>
<evidence type="ECO:0000256" key="1">
    <source>
        <dbReference type="SAM" id="Coils"/>
    </source>
</evidence>
<evidence type="ECO:0000313" key="3">
    <source>
        <dbReference type="EMBL" id="KAJ1161691.1"/>
    </source>
</evidence>
<protein>
    <submittedName>
        <fullName evidence="3">Uncharacterized protein</fullName>
    </submittedName>
</protein>
<evidence type="ECO:0000256" key="2">
    <source>
        <dbReference type="SAM" id="MobiDB-lite"/>
    </source>
</evidence>
<comment type="caution">
    <text evidence="3">The sequence shown here is derived from an EMBL/GenBank/DDBJ whole genome shotgun (WGS) entry which is preliminary data.</text>
</comment>
<evidence type="ECO:0000313" key="4">
    <source>
        <dbReference type="Proteomes" id="UP001066276"/>
    </source>
</evidence>
<name>A0AAV7S9N5_PLEWA</name>
<accession>A0AAV7S9N5</accession>
<organism evidence="3 4">
    <name type="scientific">Pleurodeles waltl</name>
    <name type="common">Iberian ribbed newt</name>
    <dbReference type="NCBI Taxonomy" id="8319"/>
    <lineage>
        <taxon>Eukaryota</taxon>
        <taxon>Metazoa</taxon>
        <taxon>Chordata</taxon>
        <taxon>Craniata</taxon>
        <taxon>Vertebrata</taxon>
        <taxon>Euteleostomi</taxon>
        <taxon>Amphibia</taxon>
        <taxon>Batrachia</taxon>
        <taxon>Caudata</taxon>
        <taxon>Salamandroidea</taxon>
        <taxon>Salamandridae</taxon>
        <taxon>Pleurodelinae</taxon>
        <taxon>Pleurodeles</taxon>
    </lineage>
</organism>
<dbReference type="AlphaFoldDB" id="A0AAV7S9N5"/>
<feature type="coiled-coil region" evidence="1">
    <location>
        <begin position="110"/>
        <end position="137"/>
    </location>
</feature>
<keyword evidence="1" id="KW-0175">Coiled coil</keyword>